<gene>
    <name evidence="3" type="ORF">C5746_01960</name>
</gene>
<evidence type="ECO:0000256" key="2">
    <source>
        <dbReference type="ARBA" id="ARBA00022679"/>
    </source>
</evidence>
<sequence>MLAPHMWGTEFLPQTSILPLVDLVITHGGNSTKTEALRFSKPMVLLPPFRDPYDNVQRMDELGFGIRLDTYRFTDGELTGTVERLLADAAALGRLP</sequence>
<dbReference type="GO" id="GO:0008194">
    <property type="term" value="F:UDP-glycosyltransferase activity"/>
    <property type="evidence" value="ECO:0007669"/>
    <property type="project" value="InterPro"/>
</dbReference>
<dbReference type="Gene3D" id="3.40.50.2000">
    <property type="entry name" value="Glycogen Phosphorylase B"/>
    <property type="match status" value="1"/>
</dbReference>
<dbReference type="AlphaFoldDB" id="A0A2Z5J6M6"/>
<reference evidence="3 4" key="1">
    <citation type="journal article" date="2018" name="Front. Microbiol.">
        <title>Genome Sequencing of Streptomyces atratus SCSIOZH16 and Activation Production of Nocardamine via Metabolic Engineering.</title>
        <authorList>
            <person name="Li Y."/>
            <person name="Zhang C."/>
            <person name="Liu C."/>
            <person name="Ju J."/>
            <person name="Ma J."/>
        </authorList>
    </citation>
    <scope>NUCLEOTIDE SEQUENCE [LARGE SCALE GENOMIC DNA]</scope>
    <source>
        <strain evidence="3 4">SCSIO_ZH16</strain>
    </source>
</reference>
<keyword evidence="2" id="KW-0808">Transferase</keyword>
<evidence type="ECO:0000256" key="1">
    <source>
        <dbReference type="ARBA" id="ARBA00022676"/>
    </source>
</evidence>
<dbReference type="InterPro" id="IPR050271">
    <property type="entry name" value="UDP-glycosyltransferase"/>
</dbReference>
<dbReference type="KEGG" id="sata:C5746_01960"/>
<dbReference type="EMBL" id="CP027306">
    <property type="protein sequence ID" value="AXE75949.1"/>
    <property type="molecule type" value="Genomic_DNA"/>
</dbReference>
<dbReference type="Proteomes" id="UP000252698">
    <property type="component" value="Chromosome"/>
</dbReference>
<dbReference type="PANTHER" id="PTHR48043:SF145">
    <property type="entry name" value="FI06409P-RELATED"/>
    <property type="match status" value="1"/>
</dbReference>
<organism evidence="3 4">
    <name type="scientific">Streptomyces atratus</name>
    <dbReference type="NCBI Taxonomy" id="1893"/>
    <lineage>
        <taxon>Bacteria</taxon>
        <taxon>Bacillati</taxon>
        <taxon>Actinomycetota</taxon>
        <taxon>Actinomycetes</taxon>
        <taxon>Kitasatosporales</taxon>
        <taxon>Streptomycetaceae</taxon>
        <taxon>Streptomyces</taxon>
    </lineage>
</organism>
<dbReference type="GeneID" id="95517348"/>
<evidence type="ECO:0000313" key="3">
    <source>
        <dbReference type="EMBL" id="AXE75949.1"/>
    </source>
</evidence>
<proteinExistence type="predicted"/>
<dbReference type="InterPro" id="IPR002213">
    <property type="entry name" value="UDP_glucos_trans"/>
</dbReference>
<keyword evidence="1" id="KW-0328">Glycosyltransferase</keyword>
<dbReference type="RefSeq" id="WP_232837512.1">
    <property type="nucleotide sequence ID" value="NZ_CP027306.1"/>
</dbReference>
<dbReference type="Pfam" id="PF00201">
    <property type="entry name" value="UDPGT"/>
    <property type="match status" value="1"/>
</dbReference>
<name>A0A2Z5J6M6_STRAR</name>
<evidence type="ECO:0000313" key="4">
    <source>
        <dbReference type="Proteomes" id="UP000252698"/>
    </source>
</evidence>
<dbReference type="PANTHER" id="PTHR48043">
    <property type="entry name" value="EG:EG0003.4 PROTEIN-RELATED"/>
    <property type="match status" value="1"/>
</dbReference>
<accession>A0A2Z5J6M6</accession>
<protein>
    <submittedName>
        <fullName evidence="3">Uncharacterized protein</fullName>
    </submittedName>
</protein>
<dbReference type="SUPFAM" id="SSF53756">
    <property type="entry name" value="UDP-Glycosyltransferase/glycogen phosphorylase"/>
    <property type="match status" value="1"/>
</dbReference>